<dbReference type="Gene3D" id="2.30.40.10">
    <property type="entry name" value="Urease, subunit C, domain 1"/>
    <property type="match status" value="1"/>
</dbReference>
<keyword evidence="3 5" id="KW-0378">Hydrolase</keyword>
<dbReference type="RefSeq" id="WP_282912299.1">
    <property type="nucleotide sequence ID" value="NZ_JAGRPV010000001.1"/>
</dbReference>
<organism evidence="7 8">
    <name type="scientific">Cohnella hashimotonis</name>
    <dbReference type="NCBI Taxonomy" id="2826895"/>
    <lineage>
        <taxon>Bacteria</taxon>
        <taxon>Bacillati</taxon>
        <taxon>Bacillota</taxon>
        <taxon>Bacilli</taxon>
        <taxon>Bacillales</taxon>
        <taxon>Paenibacillaceae</taxon>
        <taxon>Cohnella</taxon>
    </lineage>
</organism>
<keyword evidence="4 5" id="KW-0119">Carbohydrate metabolism</keyword>
<accession>A0ABT6TU26</accession>
<evidence type="ECO:0000256" key="5">
    <source>
        <dbReference type="PIRNR" id="PIRNR038994"/>
    </source>
</evidence>
<evidence type="ECO:0000313" key="8">
    <source>
        <dbReference type="Proteomes" id="UP001161691"/>
    </source>
</evidence>
<evidence type="ECO:0000256" key="1">
    <source>
        <dbReference type="ARBA" id="ARBA00010716"/>
    </source>
</evidence>
<dbReference type="PIRSF" id="PIRSF038994">
    <property type="entry name" value="NagA"/>
    <property type="match status" value="1"/>
</dbReference>
<dbReference type="Proteomes" id="UP001161691">
    <property type="component" value="Unassembled WGS sequence"/>
</dbReference>
<dbReference type="PANTHER" id="PTHR11113">
    <property type="entry name" value="N-ACETYLGLUCOSAMINE-6-PHOSPHATE DEACETYLASE"/>
    <property type="match status" value="1"/>
</dbReference>
<dbReference type="InterPro" id="IPR011059">
    <property type="entry name" value="Metal-dep_hydrolase_composite"/>
</dbReference>
<keyword evidence="8" id="KW-1185">Reference proteome</keyword>
<protein>
    <submittedName>
        <fullName evidence="7">Amidohydrolase family protein</fullName>
    </submittedName>
</protein>
<name>A0ABT6TU26_9BACL</name>
<evidence type="ECO:0000256" key="4">
    <source>
        <dbReference type="ARBA" id="ARBA00023277"/>
    </source>
</evidence>
<comment type="caution">
    <text evidence="7">The sequence shown here is derived from an EMBL/GenBank/DDBJ whole genome shotgun (WGS) entry which is preliminary data.</text>
</comment>
<dbReference type="InterPro" id="IPR032466">
    <property type="entry name" value="Metal_Hydrolase"/>
</dbReference>
<evidence type="ECO:0000259" key="6">
    <source>
        <dbReference type="Pfam" id="PF01979"/>
    </source>
</evidence>
<evidence type="ECO:0000313" key="7">
    <source>
        <dbReference type="EMBL" id="MDI4649688.1"/>
    </source>
</evidence>
<sequence length="387" mass="41329">MTLKGRDAVTGQAVEVTVSQERIVDVSSVVEPQAGAEDLPWISAGWIDLQVNGFGGYDLNGETLTPGDLEGVVRALHPKGVSAFLPTIITGPIEQMRRAFGTIAGYVRERRFGSRSIVGIHMEGPYLSGEDGSRGAHPAAHIRDPDWDEFQRLQEAAEGLIRMVTIAPERKGAIPFIQRLADTGVVVAIGHTRAGAEQLEEAVQAGARVSTHLGNGSEPMLPRHPNYIWQQLADDRLWATFIPDGHHLAPPVLKAMLRAKRDKALFVSDSVRFGGMAPGAYSSPIGGQVVLQANGRLHTAANPNILAGSASSLADGIANAVRFTDLSLAEAVQAVTIRPARVMGFETIGALRPGMRADLTLFRHEPGGAVVVEETVAAGESVYRQLI</sequence>
<dbReference type="EMBL" id="JAGRPV010000001">
    <property type="protein sequence ID" value="MDI4649688.1"/>
    <property type="molecule type" value="Genomic_DNA"/>
</dbReference>
<dbReference type="InterPro" id="IPR003764">
    <property type="entry name" value="GlcNAc_6-P_deAcase"/>
</dbReference>
<feature type="domain" description="Amidohydrolase-related" evidence="6">
    <location>
        <begin position="42"/>
        <end position="362"/>
    </location>
</feature>
<comment type="similarity">
    <text evidence="1 5">Belongs to the metallo-dependent hydrolases superfamily. NagA family.</text>
</comment>
<proteinExistence type="inferred from homology"/>
<dbReference type="PANTHER" id="PTHR11113:SF14">
    <property type="entry name" value="N-ACETYLGLUCOSAMINE-6-PHOSPHATE DEACETYLASE"/>
    <property type="match status" value="1"/>
</dbReference>
<evidence type="ECO:0000256" key="2">
    <source>
        <dbReference type="ARBA" id="ARBA00022723"/>
    </source>
</evidence>
<dbReference type="Pfam" id="PF01979">
    <property type="entry name" value="Amidohydro_1"/>
    <property type="match status" value="1"/>
</dbReference>
<dbReference type="SUPFAM" id="SSF51556">
    <property type="entry name" value="Metallo-dependent hydrolases"/>
    <property type="match status" value="1"/>
</dbReference>
<dbReference type="Gene3D" id="3.20.20.140">
    <property type="entry name" value="Metal-dependent hydrolases"/>
    <property type="match status" value="1"/>
</dbReference>
<dbReference type="InterPro" id="IPR006680">
    <property type="entry name" value="Amidohydro-rel"/>
</dbReference>
<reference evidence="7" key="1">
    <citation type="submission" date="2023-04" db="EMBL/GenBank/DDBJ databases">
        <title>Comparative genomic analysis of Cohnella hashimotonis sp. nov., isolated from the International Space Station.</title>
        <authorList>
            <person name="Venkateswaran K."/>
            <person name="Simpson A."/>
        </authorList>
    </citation>
    <scope>NUCLEOTIDE SEQUENCE</scope>
    <source>
        <strain evidence="7">F6_2S_P_1</strain>
    </source>
</reference>
<keyword evidence="2" id="KW-0479">Metal-binding</keyword>
<gene>
    <name evidence="7" type="ORF">KB449_32470</name>
</gene>
<evidence type="ECO:0000256" key="3">
    <source>
        <dbReference type="ARBA" id="ARBA00022801"/>
    </source>
</evidence>